<evidence type="ECO:0000313" key="2">
    <source>
        <dbReference type="Proteomes" id="UP000192936"/>
    </source>
</evidence>
<accession>A0A1X7HSU8</accession>
<gene>
    <name evidence="1" type="ORF">SAMN02982917_0568</name>
</gene>
<dbReference type="RefSeq" id="WP_167393481.1">
    <property type="nucleotide sequence ID" value="NZ_FXAK01000010.1"/>
</dbReference>
<proteinExistence type="predicted"/>
<evidence type="ECO:0000313" key="1">
    <source>
        <dbReference type="EMBL" id="SMF92342.1"/>
    </source>
</evidence>
<name>A0A1X7HSU8_9PROT</name>
<dbReference type="EMBL" id="FXAK01000010">
    <property type="protein sequence ID" value="SMF92342.1"/>
    <property type="molecule type" value="Genomic_DNA"/>
</dbReference>
<organism evidence="1 2">
    <name type="scientific">Azospirillum oryzae</name>
    <dbReference type="NCBI Taxonomy" id="286727"/>
    <lineage>
        <taxon>Bacteria</taxon>
        <taxon>Pseudomonadati</taxon>
        <taxon>Pseudomonadota</taxon>
        <taxon>Alphaproteobacteria</taxon>
        <taxon>Rhodospirillales</taxon>
        <taxon>Azospirillaceae</taxon>
        <taxon>Azospirillum</taxon>
    </lineage>
</organism>
<protein>
    <submittedName>
        <fullName evidence="1">Uncharacterized protein</fullName>
    </submittedName>
</protein>
<sequence>MPDGPSPAEQEVQQALDACGGNKDAALLLLALLLTKARGGLSAGMLRLPPANRR</sequence>
<dbReference type="AlphaFoldDB" id="A0A1X7HSU8"/>
<dbReference type="Proteomes" id="UP000192936">
    <property type="component" value="Unassembled WGS sequence"/>
</dbReference>
<dbReference type="STRING" id="286727.SAMN02982917_0568"/>
<reference evidence="1 2" key="1">
    <citation type="submission" date="2017-04" db="EMBL/GenBank/DDBJ databases">
        <authorList>
            <person name="Afonso C.L."/>
            <person name="Miller P.J."/>
            <person name="Scott M.A."/>
            <person name="Spackman E."/>
            <person name="Goraichik I."/>
            <person name="Dimitrov K.M."/>
            <person name="Suarez D.L."/>
            <person name="Swayne D.E."/>
        </authorList>
    </citation>
    <scope>NUCLEOTIDE SEQUENCE [LARGE SCALE GENOMIC DNA]</scope>
    <source>
        <strain evidence="1 2">A2P</strain>
    </source>
</reference>